<keyword evidence="1" id="KW-0732">Signal</keyword>
<evidence type="ECO:0000313" key="2">
    <source>
        <dbReference type="EMBL" id="KAL0115110.1"/>
    </source>
</evidence>
<dbReference type="AlphaFoldDB" id="A0AAW2FMA7"/>
<evidence type="ECO:0000313" key="3">
    <source>
        <dbReference type="Proteomes" id="UP001430953"/>
    </source>
</evidence>
<sequence length="126" mass="14834">MRTFLFFLHSLALFTIRIDLQDEKKKKKKKKRFTVGSDQINNFKNDDVYFILKQSPMEMCSACTSGICGLENRMQRAEESSERKTEKYKRESLYAVKKKQRLILYNLASTQVFAQPIYVLVSFVSK</sequence>
<dbReference type="EMBL" id="JADYXP020000010">
    <property type="protein sequence ID" value="KAL0115110.1"/>
    <property type="molecule type" value="Genomic_DNA"/>
</dbReference>
<name>A0AAW2FMA7_9HYME</name>
<feature type="chain" id="PRO_5043452795" description="Secreted protein" evidence="1">
    <location>
        <begin position="21"/>
        <end position="126"/>
    </location>
</feature>
<reference evidence="2 3" key="1">
    <citation type="submission" date="2023-03" db="EMBL/GenBank/DDBJ databases">
        <title>High recombination rates correlate with genetic variation in Cardiocondyla obscurior ants.</title>
        <authorList>
            <person name="Errbii M."/>
        </authorList>
    </citation>
    <scope>NUCLEOTIDE SEQUENCE [LARGE SCALE GENOMIC DNA]</scope>
    <source>
        <strain evidence="2">Alpha-2009</strain>
        <tissue evidence="2">Whole body</tissue>
    </source>
</reference>
<feature type="signal peptide" evidence="1">
    <location>
        <begin position="1"/>
        <end position="20"/>
    </location>
</feature>
<keyword evidence="3" id="KW-1185">Reference proteome</keyword>
<comment type="caution">
    <text evidence="2">The sequence shown here is derived from an EMBL/GenBank/DDBJ whole genome shotgun (WGS) entry which is preliminary data.</text>
</comment>
<protein>
    <recommendedName>
        <fullName evidence="4">Secreted protein</fullName>
    </recommendedName>
</protein>
<proteinExistence type="predicted"/>
<evidence type="ECO:0008006" key="4">
    <source>
        <dbReference type="Google" id="ProtNLM"/>
    </source>
</evidence>
<dbReference type="Proteomes" id="UP001430953">
    <property type="component" value="Unassembled WGS sequence"/>
</dbReference>
<gene>
    <name evidence="2" type="ORF">PUN28_010593</name>
</gene>
<organism evidence="2 3">
    <name type="scientific">Cardiocondyla obscurior</name>
    <dbReference type="NCBI Taxonomy" id="286306"/>
    <lineage>
        <taxon>Eukaryota</taxon>
        <taxon>Metazoa</taxon>
        <taxon>Ecdysozoa</taxon>
        <taxon>Arthropoda</taxon>
        <taxon>Hexapoda</taxon>
        <taxon>Insecta</taxon>
        <taxon>Pterygota</taxon>
        <taxon>Neoptera</taxon>
        <taxon>Endopterygota</taxon>
        <taxon>Hymenoptera</taxon>
        <taxon>Apocrita</taxon>
        <taxon>Aculeata</taxon>
        <taxon>Formicoidea</taxon>
        <taxon>Formicidae</taxon>
        <taxon>Myrmicinae</taxon>
        <taxon>Cardiocondyla</taxon>
    </lineage>
</organism>
<accession>A0AAW2FMA7</accession>
<evidence type="ECO:0000256" key="1">
    <source>
        <dbReference type="SAM" id="SignalP"/>
    </source>
</evidence>